<dbReference type="AlphaFoldDB" id="L8IUI1"/>
<name>L8IUI1_9CETA</name>
<dbReference type="Proteomes" id="UP000011080">
    <property type="component" value="Unassembled WGS sequence"/>
</dbReference>
<dbReference type="GO" id="GO:0005886">
    <property type="term" value="C:plasma membrane"/>
    <property type="evidence" value="ECO:0007669"/>
    <property type="project" value="TreeGrafter"/>
</dbReference>
<sequence>MITMCPPSGLGTKPTVGFFLHLWYLLSTSVPFSLGASEDTLKGDVINWCTLNWCICFTVTLSVFIGEFCGLWSCLPFSWDSFLCTHSFYFSISCLSTSSSLAPPTSSSCLQAPPTTGSSLPLHSPLWLVYSIPLKRSASYWRHGWFKPAFPGLLRRPENYADWLIIAFLSSPHHYQQQQALRSWLCLQVPRVLHQLLF</sequence>
<evidence type="ECO:0000256" key="1">
    <source>
        <dbReference type="SAM" id="Phobius"/>
    </source>
</evidence>
<dbReference type="InterPro" id="IPR047123">
    <property type="entry name" value="MYADM-like"/>
</dbReference>
<dbReference type="EMBL" id="JH880631">
    <property type="protein sequence ID" value="ELR60071.1"/>
    <property type="molecule type" value="Genomic_DNA"/>
</dbReference>
<evidence type="ECO:0000313" key="3">
    <source>
        <dbReference type="EMBL" id="ELR60071.1"/>
    </source>
</evidence>
<keyword evidence="2" id="KW-0732">Signal</keyword>
<keyword evidence="1" id="KW-1133">Transmembrane helix</keyword>
<keyword evidence="1" id="KW-0812">Transmembrane</keyword>
<feature type="transmembrane region" description="Helical" evidence="1">
    <location>
        <begin position="45"/>
        <end position="65"/>
    </location>
</feature>
<dbReference type="PANTHER" id="PTHR17068:SF16">
    <property type="entry name" value="MARVEL DOMAIN-CONTAINING PROTEIN"/>
    <property type="match status" value="1"/>
</dbReference>
<keyword evidence="1" id="KW-0472">Membrane</keyword>
<feature type="signal peptide" evidence="2">
    <location>
        <begin position="1"/>
        <end position="35"/>
    </location>
</feature>
<reference evidence="3 4" key="1">
    <citation type="journal article" date="2012" name="Nat. Genet.">
        <title>The yak genome and adaptation to life at high altitude.</title>
        <authorList>
            <person name="Qiu Q."/>
            <person name="Zhang G."/>
            <person name="Ma T."/>
            <person name="Qian W."/>
            <person name="Wang J."/>
            <person name="Ye Z."/>
            <person name="Cao C."/>
            <person name="Hu Q."/>
            <person name="Kim J."/>
            <person name="Larkin D.M."/>
            <person name="Auvil L."/>
            <person name="Capitanu B."/>
            <person name="Ma J."/>
            <person name="Lewin H.A."/>
            <person name="Qian X."/>
            <person name="Lang Y."/>
            <person name="Zhou R."/>
            <person name="Wang L."/>
            <person name="Wang K."/>
            <person name="Xia J."/>
            <person name="Liao S."/>
            <person name="Pan S."/>
            <person name="Lu X."/>
            <person name="Hou H."/>
            <person name="Wang Y."/>
            <person name="Zang X."/>
            <person name="Yin Y."/>
            <person name="Ma H."/>
            <person name="Zhang J."/>
            <person name="Wang Z."/>
            <person name="Zhang Y."/>
            <person name="Zhang D."/>
            <person name="Yonezawa T."/>
            <person name="Hasegawa M."/>
            <person name="Zhong Y."/>
            <person name="Liu W."/>
            <person name="Zhang Y."/>
            <person name="Huang Z."/>
            <person name="Zhang S."/>
            <person name="Long R."/>
            <person name="Yang H."/>
            <person name="Wang J."/>
            <person name="Lenstra J.A."/>
            <person name="Cooper D.N."/>
            <person name="Wu Y."/>
            <person name="Wang J."/>
            <person name="Shi P."/>
            <person name="Wang J."/>
            <person name="Liu J."/>
        </authorList>
    </citation>
    <scope>NUCLEOTIDE SEQUENCE [LARGE SCALE GENOMIC DNA]</scope>
    <source>
        <strain evidence="4">yakQH1</strain>
    </source>
</reference>
<proteinExistence type="predicted"/>
<evidence type="ECO:0000256" key="2">
    <source>
        <dbReference type="SAM" id="SignalP"/>
    </source>
</evidence>
<dbReference type="GO" id="GO:0005911">
    <property type="term" value="C:cell-cell junction"/>
    <property type="evidence" value="ECO:0007669"/>
    <property type="project" value="TreeGrafter"/>
</dbReference>
<accession>L8IUI1</accession>
<organism evidence="3 4">
    <name type="scientific">Bos mutus</name>
    <name type="common">wild yak</name>
    <dbReference type="NCBI Taxonomy" id="72004"/>
    <lineage>
        <taxon>Eukaryota</taxon>
        <taxon>Metazoa</taxon>
        <taxon>Chordata</taxon>
        <taxon>Craniata</taxon>
        <taxon>Vertebrata</taxon>
        <taxon>Euteleostomi</taxon>
        <taxon>Mammalia</taxon>
        <taxon>Eutheria</taxon>
        <taxon>Laurasiatheria</taxon>
        <taxon>Artiodactyla</taxon>
        <taxon>Ruminantia</taxon>
        <taxon>Pecora</taxon>
        <taxon>Bovidae</taxon>
        <taxon>Bovinae</taxon>
        <taxon>Bos</taxon>
    </lineage>
</organism>
<protein>
    <submittedName>
        <fullName evidence="3">Uncharacterized protein</fullName>
    </submittedName>
</protein>
<dbReference type="PANTHER" id="PTHR17068">
    <property type="entry name" value="MYELOID-ASSOCIATED DIFFERENTIATION MARKER MYADM FAMILY MEMBER"/>
    <property type="match status" value="1"/>
</dbReference>
<feature type="chain" id="PRO_5003992238" evidence="2">
    <location>
        <begin position="36"/>
        <end position="198"/>
    </location>
</feature>
<evidence type="ECO:0000313" key="4">
    <source>
        <dbReference type="Proteomes" id="UP000011080"/>
    </source>
</evidence>
<gene>
    <name evidence="3" type="ORF">M91_06185</name>
</gene>